<reference evidence="7 8" key="1">
    <citation type="submission" date="2021-04" db="EMBL/GenBank/DDBJ databases">
        <authorList>
            <person name="Bliznina A."/>
        </authorList>
    </citation>
    <scope>NUCLEOTIDE SEQUENCE [LARGE SCALE GENOMIC DNA]</scope>
</reference>
<accession>A0ABN7RX65</accession>
<evidence type="ECO:0000313" key="8">
    <source>
        <dbReference type="Proteomes" id="UP001158576"/>
    </source>
</evidence>
<dbReference type="Proteomes" id="UP001158576">
    <property type="component" value="Chromosome PAR"/>
</dbReference>
<evidence type="ECO:0000256" key="1">
    <source>
        <dbReference type="ARBA" id="ARBA00022723"/>
    </source>
</evidence>
<gene>
    <name evidence="7" type="ORF">OKIOD_LOCUS2410</name>
</gene>
<evidence type="ECO:0000256" key="3">
    <source>
        <dbReference type="ARBA" id="ARBA00022833"/>
    </source>
</evidence>
<keyword evidence="8" id="KW-1185">Reference proteome</keyword>
<keyword evidence="2 4" id="KW-0863">Zinc-finger</keyword>
<evidence type="ECO:0000259" key="6">
    <source>
        <dbReference type="PROSITE" id="PS50089"/>
    </source>
</evidence>
<sequence length="184" mass="21303">MGNSPPQRHGPQPHGHQEIHNPETYVMIANLKNKVENLEMRNKGLKRIYNKSKRTVATLTQEIELLKMQIDQNRRPEIHQTTREFIAENDAYEQEERQLEAEFQATIRATQANAGAIIQARINLDKFENCVICTRQYDNQGHHRVVLRPCGHIVGERCFLNWGGDKCPYQCEFVGGHQRIYVGV</sequence>
<feature type="domain" description="RING-type" evidence="6">
    <location>
        <begin position="130"/>
        <end position="168"/>
    </location>
</feature>
<keyword evidence="5" id="KW-0175">Coiled coil</keyword>
<feature type="coiled-coil region" evidence="5">
    <location>
        <begin position="28"/>
        <end position="109"/>
    </location>
</feature>
<keyword evidence="1" id="KW-0479">Metal-binding</keyword>
<name>A0ABN7RX65_OIKDI</name>
<dbReference type="EMBL" id="OU015568">
    <property type="protein sequence ID" value="CAG5085270.1"/>
    <property type="molecule type" value="Genomic_DNA"/>
</dbReference>
<dbReference type="SUPFAM" id="SSF57850">
    <property type="entry name" value="RING/U-box"/>
    <property type="match status" value="1"/>
</dbReference>
<evidence type="ECO:0000256" key="2">
    <source>
        <dbReference type="ARBA" id="ARBA00022771"/>
    </source>
</evidence>
<protein>
    <submittedName>
        <fullName evidence="7">Oidioi.mRNA.OKI2018_I69.PAR.g10852.t1.cds</fullName>
    </submittedName>
</protein>
<evidence type="ECO:0000256" key="4">
    <source>
        <dbReference type="PROSITE-ProRule" id="PRU00175"/>
    </source>
</evidence>
<proteinExistence type="predicted"/>
<evidence type="ECO:0000256" key="5">
    <source>
        <dbReference type="SAM" id="Coils"/>
    </source>
</evidence>
<dbReference type="InterPro" id="IPR013083">
    <property type="entry name" value="Znf_RING/FYVE/PHD"/>
</dbReference>
<dbReference type="InterPro" id="IPR001841">
    <property type="entry name" value="Znf_RING"/>
</dbReference>
<evidence type="ECO:0000313" key="7">
    <source>
        <dbReference type="EMBL" id="CAG5085270.1"/>
    </source>
</evidence>
<dbReference type="Gene3D" id="3.30.40.10">
    <property type="entry name" value="Zinc/RING finger domain, C3HC4 (zinc finger)"/>
    <property type="match status" value="1"/>
</dbReference>
<organism evidence="7 8">
    <name type="scientific">Oikopleura dioica</name>
    <name type="common">Tunicate</name>
    <dbReference type="NCBI Taxonomy" id="34765"/>
    <lineage>
        <taxon>Eukaryota</taxon>
        <taxon>Metazoa</taxon>
        <taxon>Chordata</taxon>
        <taxon>Tunicata</taxon>
        <taxon>Appendicularia</taxon>
        <taxon>Copelata</taxon>
        <taxon>Oikopleuridae</taxon>
        <taxon>Oikopleura</taxon>
    </lineage>
</organism>
<keyword evidence="3" id="KW-0862">Zinc</keyword>
<dbReference type="PROSITE" id="PS50089">
    <property type="entry name" value="ZF_RING_2"/>
    <property type="match status" value="1"/>
</dbReference>